<dbReference type="Pfam" id="PF07501">
    <property type="entry name" value="G5"/>
    <property type="match status" value="1"/>
</dbReference>
<dbReference type="EMBL" id="CP159218">
    <property type="protein sequence ID" value="XCG62962.1"/>
    <property type="molecule type" value="Genomic_DNA"/>
</dbReference>
<reference evidence="7" key="1">
    <citation type="submission" date="2024-05" db="EMBL/GenBank/DDBJ databases">
        <authorList>
            <person name="Cai S.Y."/>
            <person name="Jin L.M."/>
            <person name="Li H.R."/>
        </authorList>
    </citation>
    <scope>NUCLEOTIDE SEQUENCE</scope>
    <source>
        <strain evidence="7">A5-74</strain>
    </source>
</reference>
<keyword evidence="5" id="KW-0812">Transmembrane</keyword>
<evidence type="ECO:0000259" key="6">
    <source>
        <dbReference type="PROSITE" id="PS51109"/>
    </source>
</evidence>
<protein>
    <submittedName>
        <fullName evidence="7">Ubiquitin-like domain-containing protein</fullName>
    </submittedName>
</protein>
<name>A0AAU8DQ07_9ACTN</name>
<dbReference type="Pfam" id="PF06737">
    <property type="entry name" value="Transglycosylas"/>
    <property type="match status" value="1"/>
</dbReference>
<organism evidence="7">
    <name type="scientific">Nakamurella sp. A5-74</name>
    <dbReference type="NCBI Taxonomy" id="3158264"/>
    <lineage>
        <taxon>Bacteria</taxon>
        <taxon>Bacillati</taxon>
        <taxon>Actinomycetota</taxon>
        <taxon>Actinomycetes</taxon>
        <taxon>Nakamurellales</taxon>
        <taxon>Nakamurellaceae</taxon>
        <taxon>Nakamurella</taxon>
    </lineage>
</organism>
<keyword evidence="5" id="KW-0472">Membrane</keyword>
<dbReference type="InterPro" id="IPR010618">
    <property type="entry name" value="RPF"/>
</dbReference>
<dbReference type="SUPFAM" id="SSF53955">
    <property type="entry name" value="Lysozyme-like"/>
    <property type="match status" value="1"/>
</dbReference>
<dbReference type="Gene3D" id="2.20.230.10">
    <property type="entry name" value="Resuscitation-promoting factor rpfb"/>
    <property type="match status" value="1"/>
</dbReference>
<dbReference type="Pfam" id="PF03990">
    <property type="entry name" value="DUF348"/>
    <property type="match status" value="4"/>
</dbReference>
<keyword evidence="3" id="KW-0378">Hydrolase</keyword>
<comment type="similarity">
    <text evidence="1">Belongs to the transglycosylase family. Rpf subfamily.</text>
</comment>
<dbReference type="GO" id="GO:0016787">
    <property type="term" value="F:hydrolase activity"/>
    <property type="evidence" value="ECO:0007669"/>
    <property type="project" value="UniProtKB-KW"/>
</dbReference>
<evidence type="ECO:0000256" key="5">
    <source>
        <dbReference type="SAM" id="Phobius"/>
    </source>
</evidence>
<gene>
    <name evidence="7" type="ORF">ABLG96_17370</name>
</gene>
<accession>A0AAU8DQ07</accession>
<feature type="domain" description="G5" evidence="6">
    <location>
        <begin position="301"/>
        <end position="382"/>
    </location>
</feature>
<evidence type="ECO:0000256" key="1">
    <source>
        <dbReference type="ARBA" id="ARBA00010830"/>
    </source>
</evidence>
<sequence length="526" mass="53652">MTDSAAFDASEREHTPEQDHSTEEISPVADGTPTVAVDSSAPTERRRTLRKPVLIGAAVVVALVAAGGGIMSALSKDVTITVDGQAQQISTYAGTVDGALAAAGLQVGAHDVLAPGGASSLLDGTAIAVQRGRLLTVDVDGRKRSLWTTARTVDAAMSELGLGGSRFQVSADRSRSITLSGMTVAARTLRTVSLQQDGRVGSVTSTATTVRSLLAERRITLARNQRIKPAPDSKLTAGQKIVIRTLPNVRLTVGGKKIGTVATEARTVGELLRFSKVRIDGDDIVVPARSTKIASGIAVVVKRVSVKTAQHDEQITQPADETVDDADLAQGSTEIDSEGNPGLVRVVTRTVVTDGKAAKATVVSRTTVTQAQARVTRVGTMVPEPVVAAAPAETAVTPAAESDTSTAAPAETAVTPAAESDTSAAAPAETAVTPAAGSDTGAAAPASSSGVNWDGIASCESGNNWSINTGNGYYGGLQFSQGTWAASGGLAYASRADLASREQQIAVAENTLQSQGIGAWACSGHG</sequence>
<dbReference type="PROSITE" id="PS51109">
    <property type="entry name" value="G5"/>
    <property type="match status" value="1"/>
</dbReference>
<dbReference type="InterPro" id="IPR011098">
    <property type="entry name" value="G5_dom"/>
</dbReference>
<evidence type="ECO:0000256" key="4">
    <source>
        <dbReference type="SAM" id="MobiDB-lite"/>
    </source>
</evidence>
<proteinExistence type="inferred from homology"/>
<keyword evidence="2" id="KW-0732">Signal</keyword>
<feature type="compositionally biased region" description="Basic and acidic residues" evidence="4">
    <location>
        <begin position="9"/>
        <end position="23"/>
    </location>
</feature>
<dbReference type="InterPro" id="IPR023346">
    <property type="entry name" value="Lysozyme-like_dom_sf"/>
</dbReference>
<dbReference type="Gene3D" id="1.10.530.10">
    <property type="match status" value="1"/>
</dbReference>
<evidence type="ECO:0000313" key="7">
    <source>
        <dbReference type="EMBL" id="XCG62962.1"/>
    </source>
</evidence>
<keyword evidence="5" id="KW-1133">Transmembrane helix</keyword>
<evidence type="ECO:0000256" key="3">
    <source>
        <dbReference type="ARBA" id="ARBA00022801"/>
    </source>
</evidence>
<dbReference type="CDD" id="cd13925">
    <property type="entry name" value="RPF"/>
    <property type="match status" value="1"/>
</dbReference>
<evidence type="ECO:0000256" key="2">
    <source>
        <dbReference type="ARBA" id="ARBA00022729"/>
    </source>
</evidence>
<dbReference type="AlphaFoldDB" id="A0AAU8DQ07"/>
<dbReference type="RefSeq" id="WP_353648577.1">
    <property type="nucleotide sequence ID" value="NZ_CP159218.1"/>
</dbReference>
<dbReference type="SMART" id="SM01208">
    <property type="entry name" value="G5"/>
    <property type="match status" value="1"/>
</dbReference>
<feature type="transmembrane region" description="Helical" evidence="5">
    <location>
        <begin position="53"/>
        <end position="74"/>
    </location>
</feature>
<dbReference type="InterPro" id="IPR007137">
    <property type="entry name" value="DUF348"/>
</dbReference>
<feature type="region of interest" description="Disordered" evidence="4">
    <location>
        <begin position="393"/>
        <end position="449"/>
    </location>
</feature>
<feature type="region of interest" description="Disordered" evidence="4">
    <location>
        <begin position="1"/>
        <end position="44"/>
    </location>
</feature>